<dbReference type="Proteomes" id="UP000234681">
    <property type="component" value="Chromosome 3"/>
</dbReference>
<organism evidence="1 2">
    <name type="scientific">Rattus norvegicus</name>
    <name type="common">Rat</name>
    <dbReference type="NCBI Taxonomy" id="10116"/>
    <lineage>
        <taxon>Eukaryota</taxon>
        <taxon>Metazoa</taxon>
        <taxon>Chordata</taxon>
        <taxon>Craniata</taxon>
        <taxon>Vertebrata</taxon>
        <taxon>Euteleostomi</taxon>
        <taxon>Mammalia</taxon>
        <taxon>Eutheria</taxon>
        <taxon>Euarchontoglires</taxon>
        <taxon>Glires</taxon>
        <taxon>Rodentia</taxon>
        <taxon>Myomorpha</taxon>
        <taxon>Muroidea</taxon>
        <taxon>Muridae</taxon>
        <taxon>Murinae</taxon>
        <taxon>Rattus</taxon>
    </lineage>
</organism>
<gene>
    <name evidence="1" type="ORF">rCG_27042</name>
</gene>
<reference evidence="2" key="1">
    <citation type="submission" date="2005-09" db="EMBL/GenBank/DDBJ databases">
        <authorList>
            <person name="Mural R.J."/>
            <person name="Li P.W."/>
            <person name="Adams M.D."/>
            <person name="Amanatides P.G."/>
            <person name="Baden-Tillson H."/>
            <person name="Barnstead M."/>
            <person name="Chin S.H."/>
            <person name="Dew I."/>
            <person name="Evans C.A."/>
            <person name="Ferriera S."/>
            <person name="Flanigan M."/>
            <person name="Fosler C."/>
            <person name="Glodek A."/>
            <person name="Gu Z."/>
            <person name="Holt R.A."/>
            <person name="Jennings D."/>
            <person name="Kraft C.L."/>
            <person name="Lu F."/>
            <person name="Nguyen T."/>
            <person name="Nusskern D.R."/>
            <person name="Pfannkoch C.M."/>
            <person name="Sitter C."/>
            <person name="Sutton G.G."/>
            <person name="Venter J.C."/>
            <person name="Wang Z."/>
            <person name="Woodage T."/>
            <person name="Zheng X.H."/>
            <person name="Zhong F."/>
        </authorList>
    </citation>
    <scope>NUCLEOTIDE SEQUENCE [LARGE SCALE GENOMIC DNA]</scope>
    <source>
        <strain>BN</strain>
        <strain evidence="2">Sprague-Dawley</strain>
    </source>
</reference>
<protein>
    <submittedName>
        <fullName evidence="1">RCG27042</fullName>
    </submittedName>
</protein>
<name>A6HNV9_RAT</name>
<dbReference type="AlphaFoldDB" id="A6HNV9"/>
<dbReference type="EMBL" id="CH473949">
    <property type="protein sequence ID" value="EDL79710.1"/>
    <property type="molecule type" value="Genomic_DNA"/>
</dbReference>
<accession>A6HNV9</accession>
<sequence>MHTLLNFSLKTLQAFDPRRDIHLFCSCFASSAGAEFQDSQLLNWLHCKSSHSAEMETSVLEEEVRWKRVSSRSCWAARPE</sequence>
<evidence type="ECO:0000313" key="1">
    <source>
        <dbReference type="EMBL" id="EDL79710.1"/>
    </source>
</evidence>
<evidence type="ECO:0000313" key="2">
    <source>
        <dbReference type="Proteomes" id="UP000234681"/>
    </source>
</evidence>
<proteinExistence type="predicted"/>